<dbReference type="OrthoDB" id="4207132at2759"/>
<dbReference type="AlphaFoldDB" id="A0A2B7YCQ1"/>
<comment type="caution">
    <text evidence="1">The sequence shown here is derived from an EMBL/GenBank/DDBJ whole genome shotgun (WGS) entry which is preliminary data.</text>
</comment>
<gene>
    <name evidence="1" type="ORF">AJ79_00079</name>
</gene>
<evidence type="ECO:0008006" key="3">
    <source>
        <dbReference type="Google" id="ProtNLM"/>
    </source>
</evidence>
<dbReference type="Proteomes" id="UP000223968">
    <property type="component" value="Unassembled WGS sequence"/>
</dbReference>
<reference evidence="1 2" key="1">
    <citation type="submission" date="2017-10" db="EMBL/GenBank/DDBJ databases">
        <title>Comparative genomics in systemic dimorphic fungi from Ajellomycetaceae.</title>
        <authorList>
            <person name="Munoz J.F."/>
            <person name="Mcewen J.G."/>
            <person name="Clay O.K."/>
            <person name="Cuomo C.A."/>
        </authorList>
    </citation>
    <scope>NUCLEOTIDE SEQUENCE [LARGE SCALE GENOMIC DNA]</scope>
    <source>
        <strain evidence="1 2">UAMH5409</strain>
    </source>
</reference>
<evidence type="ECO:0000313" key="2">
    <source>
        <dbReference type="Proteomes" id="UP000223968"/>
    </source>
</evidence>
<dbReference type="STRING" id="1447875.A0A2B7YCQ1"/>
<organism evidence="1 2">
    <name type="scientific">Helicocarpus griseus UAMH5409</name>
    <dbReference type="NCBI Taxonomy" id="1447875"/>
    <lineage>
        <taxon>Eukaryota</taxon>
        <taxon>Fungi</taxon>
        <taxon>Dikarya</taxon>
        <taxon>Ascomycota</taxon>
        <taxon>Pezizomycotina</taxon>
        <taxon>Eurotiomycetes</taxon>
        <taxon>Eurotiomycetidae</taxon>
        <taxon>Onygenales</taxon>
        <taxon>Ajellomycetaceae</taxon>
        <taxon>Helicocarpus</taxon>
    </lineage>
</organism>
<protein>
    <recommendedName>
        <fullName evidence="3">Aminoglycoside phosphotransferase domain-containing protein</fullName>
    </recommendedName>
</protein>
<proteinExistence type="predicted"/>
<dbReference type="EMBL" id="PDNB01000001">
    <property type="protein sequence ID" value="PGH19045.1"/>
    <property type="molecule type" value="Genomic_DNA"/>
</dbReference>
<keyword evidence="2" id="KW-1185">Reference proteome</keyword>
<name>A0A2B7YCQ1_9EURO</name>
<sequence>MASSNMTEADPNPSSLVRFARSKTTWRPGRIFAERQFHGYDEAQEAYISEVGATCVATQVEGANVGMQEILNIQKQIPSGIENPGDVGPGDLADTKPCRYDIWASYDFTNLKTLTQLGCSCTPKLLGHKLVSQGPDDYVPGGFILYLLIEKLAGRNLVDFAQLPMFERDQVRLAFAKAIYTGSEFYALRHKHNDPDRRNLIWDPKGKKCYIVVLEDAYSINDDAKPAKFRPSIDWFNWNIAGPTLIAGDGVDSMMPYDDYKLTDPDDETLLGMMKNAAGKGVYIPNYSNLIFFRDSTIHSHPGELDQHG</sequence>
<evidence type="ECO:0000313" key="1">
    <source>
        <dbReference type="EMBL" id="PGH19045.1"/>
    </source>
</evidence>
<accession>A0A2B7YCQ1</accession>